<dbReference type="InterPro" id="IPR017871">
    <property type="entry name" value="ABC_transporter-like_CS"/>
</dbReference>
<evidence type="ECO:0000256" key="2">
    <source>
        <dbReference type="ARBA" id="ARBA00005417"/>
    </source>
</evidence>
<dbReference type="PROSITE" id="PS00211">
    <property type="entry name" value="ABC_TRANSPORTER_1"/>
    <property type="match status" value="1"/>
</dbReference>
<dbReference type="OrthoDB" id="9810077at2"/>
<proteinExistence type="inferred from homology"/>
<dbReference type="CDD" id="cd03214">
    <property type="entry name" value="ABC_Iron-Siderophores_B12_Hemin"/>
    <property type="match status" value="1"/>
</dbReference>
<dbReference type="InterPro" id="IPR051535">
    <property type="entry name" value="Siderophore_ABC-ATPase"/>
</dbReference>
<gene>
    <name evidence="12" type="ORF">AUP42_16415</name>
</gene>
<keyword evidence="5" id="KW-0410">Iron transport</keyword>
<dbReference type="GO" id="GO:0005524">
    <property type="term" value="F:ATP binding"/>
    <property type="evidence" value="ECO:0007669"/>
    <property type="project" value="UniProtKB-KW"/>
</dbReference>
<dbReference type="InterPro" id="IPR003593">
    <property type="entry name" value="AAA+_ATPase"/>
</dbReference>
<keyword evidence="7" id="KW-0067">ATP-binding</keyword>
<evidence type="ECO:0000313" key="13">
    <source>
        <dbReference type="Proteomes" id="UP000076335"/>
    </source>
</evidence>
<comment type="subcellular location">
    <subcellularLocation>
        <location evidence="1">Cell membrane</location>
        <topology evidence="1">Peripheral membrane protein</topology>
    </subcellularLocation>
</comment>
<evidence type="ECO:0000259" key="11">
    <source>
        <dbReference type="PROSITE" id="PS50893"/>
    </source>
</evidence>
<evidence type="ECO:0000256" key="7">
    <source>
        <dbReference type="ARBA" id="ARBA00022840"/>
    </source>
</evidence>
<evidence type="ECO:0000256" key="6">
    <source>
        <dbReference type="ARBA" id="ARBA00022741"/>
    </source>
</evidence>
<evidence type="ECO:0000256" key="1">
    <source>
        <dbReference type="ARBA" id="ARBA00004202"/>
    </source>
</evidence>
<dbReference type="GO" id="GO:0005886">
    <property type="term" value="C:plasma membrane"/>
    <property type="evidence" value="ECO:0007669"/>
    <property type="project" value="UniProtKB-SubCell"/>
</dbReference>
<dbReference type="InterPro" id="IPR003439">
    <property type="entry name" value="ABC_transporter-like_ATP-bd"/>
</dbReference>
<dbReference type="GO" id="GO:0006826">
    <property type="term" value="P:iron ion transport"/>
    <property type="evidence" value="ECO:0007669"/>
    <property type="project" value="UniProtKB-KW"/>
</dbReference>
<protein>
    <submittedName>
        <fullName evidence="12">Iron ABC transporter substrate-binding protein</fullName>
    </submittedName>
</protein>
<sequence>MFDLKNVSFQSEGKNPKTLLGDISVSFPTGEFSAIVGHNGSGKSTLLKLLARKNKPASGQITLDTQILDTHSTRDFARKVAYLPQSPIVPAHLSVRELVSFGRYPWRGAFGRYRSDDHEKIERAMEMTHVTDFADRFVASLSGGERQRVWLAMLLAQDAPVLLLDEPTSALDVGHQRDILQLVANLKSEIGLTVIAVLHDIDMVGRFADHILALRGGRTCWQGTASDFMQADTLRDIFQTEIGVIRLPESAHYVSYIA</sequence>
<dbReference type="SMART" id="SM00382">
    <property type="entry name" value="AAA"/>
    <property type="match status" value="1"/>
</dbReference>
<evidence type="ECO:0000256" key="5">
    <source>
        <dbReference type="ARBA" id="ARBA00022496"/>
    </source>
</evidence>
<reference evidence="12 13" key="1">
    <citation type="submission" date="2015-12" db="EMBL/GenBank/DDBJ databases">
        <title>Genome sequence of Thalassospira lucentensis MCCC 1A02072.</title>
        <authorList>
            <person name="Lu L."/>
            <person name="Lai Q."/>
            <person name="Shao Z."/>
            <person name="Qian P."/>
        </authorList>
    </citation>
    <scope>NUCLEOTIDE SEQUENCE [LARGE SCALE GENOMIC DNA]</scope>
    <source>
        <strain evidence="12 13">MCCC 1A02072</strain>
    </source>
</reference>
<dbReference type="Proteomes" id="UP000076335">
    <property type="component" value="Unassembled WGS sequence"/>
</dbReference>
<dbReference type="Pfam" id="PF00005">
    <property type="entry name" value="ABC_tran"/>
    <property type="match status" value="1"/>
</dbReference>
<dbReference type="PANTHER" id="PTHR42771">
    <property type="entry name" value="IRON(3+)-HYDROXAMATE IMPORT ATP-BINDING PROTEIN FHUC"/>
    <property type="match status" value="1"/>
</dbReference>
<evidence type="ECO:0000256" key="3">
    <source>
        <dbReference type="ARBA" id="ARBA00022448"/>
    </source>
</evidence>
<evidence type="ECO:0000256" key="4">
    <source>
        <dbReference type="ARBA" id="ARBA00022475"/>
    </source>
</evidence>
<evidence type="ECO:0000256" key="8">
    <source>
        <dbReference type="ARBA" id="ARBA00023004"/>
    </source>
</evidence>
<dbReference type="RefSeq" id="WP_062950804.1">
    <property type="nucleotide sequence ID" value="NZ_LPVY01000007.1"/>
</dbReference>
<keyword evidence="8" id="KW-0408">Iron</keyword>
<evidence type="ECO:0000256" key="10">
    <source>
        <dbReference type="ARBA" id="ARBA00023136"/>
    </source>
</evidence>
<dbReference type="EMBL" id="LPVY01000007">
    <property type="protein sequence ID" value="KZB66103.1"/>
    <property type="molecule type" value="Genomic_DNA"/>
</dbReference>
<keyword evidence="6" id="KW-0547">Nucleotide-binding</keyword>
<dbReference type="FunFam" id="3.40.50.300:FF:000134">
    <property type="entry name" value="Iron-enterobactin ABC transporter ATP-binding protein"/>
    <property type="match status" value="1"/>
</dbReference>
<keyword evidence="9" id="KW-0406">Ion transport</keyword>
<comment type="similarity">
    <text evidence="2">Belongs to the ABC transporter superfamily.</text>
</comment>
<organism evidence="12 13">
    <name type="scientific">Thalassospira lucentensis</name>
    <dbReference type="NCBI Taxonomy" id="168935"/>
    <lineage>
        <taxon>Bacteria</taxon>
        <taxon>Pseudomonadati</taxon>
        <taxon>Pseudomonadota</taxon>
        <taxon>Alphaproteobacteria</taxon>
        <taxon>Rhodospirillales</taxon>
        <taxon>Thalassospiraceae</taxon>
        <taxon>Thalassospira</taxon>
    </lineage>
</organism>
<dbReference type="Gene3D" id="3.40.50.300">
    <property type="entry name" value="P-loop containing nucleotide triphosphate hydrolases"/>
    <property type="match status" value="1"/>
</dbReference>
<comment type="caution">
    <text evidence="12">The sequence shown here is derived from an EMBL/GenBank/DDBJ whole genome shotgun (WGS) entry which is preliminary data.</text>
</comment>
<dbReference type="PANTHER" id="PTHR42771:SF2">
    <property type="entry name" value="IRON(3+)-HYDROXAMATE IMPORT ATP-BINDING PROTEIN FHUC"/>
    <property type="match status" value="1"/>
</dbReference>
<keyword evidence="10" id="KW-0472">Membrane</keyword>
<keyword evidence="3" id="KW-0813">Transport</keyword>
<keyword evidence="4" id="KW-1003">Cell membrane</keyword>
<dbReference type="AlphaFoldDB" id="A0A154L8U8"/>
<dbReference type="SUPFAM" id="SSF52540">
    <property type="entry name" value="P-loop containing nucleoside triphosphate hydrolases"/>
    <property type="match status" value="1"/>
</dbReference>
<evidence type="ECO:0000256" key="9">
    <source>
        <dbReference type="ARBA" id="ARBA00023065"/>
    </source>
</evidence>
<name>A0A154L8U8_9PROT</name>
<accession>A0A154L8U8</accession>
<feature type="domain" description="ABC transporter" evidence="11">
    <location>
        <begin position="2"/>
        <end position="241"/>
    </location>
</feature>
<dbReference type="InterPro" id="IPR027417">
    <property type="entry name" value="P-loop_NTPase"/>
</dbReference>
<dbReference type="PROSITE" id="PS50893">
    <property type="entry name" value="ABC_TRANSPORTER_2"/>
    <property type="match status" value="1"/>
</dbReference>
<evidence type="ECO:0000313" key="12">
    <source>
        <dbReference type="EMBL" id="KZB66103.1"/>
    </source>
</evidence>
<dbReference type="GO" id="GO:0016887">
    <property type="term" value="F:ATP hydrolysis activity"/>
    <property type="evidence" value="ECO:0007669"/>
    <property type="project" value="InterPro"/>
</dbReference>